<dbReference type="EMBL" id="FNYW01000009">
    <property type="protein sequence ID" value="SEI66948.1"/>
    <property type="molecule type" value="Genomic_DNA"/>
</dbReference>
<dbReference type="InterPro" id="IPR036412">
    <property type="entry name" value="HAD-like_sf"/>
</dbReference>
<dbReference type="Pfam" id="PF13419">
    <property type="entry name" value="HAD_2"/>
    <property type="match status" value="1"/>
</dbReference>
<sequence>MIKNVVFDMGNVLINYKPEAFIQSFTSNEKHQQMLLNEIFYSDLWQRYDRGTISKNEIIKKASTNLPEALHSSVSEIMDTWYEKMTPISEMETILEHLKENEYQLFLFSNVSQDFKYIKHIVPGLNYFDGLFISSDWKSLKPEEELYQNFFDHFDLLPSECFFIDDLEANIKAAATFGMNGHVFDGDISKLKNHFYKSNIYI</sequence>
<gene>
    <name evidence="1" type="ORF">SAMN04488113_10938</name>
</gene>
<reference evidence="2" key="1">
    <citation type="submission" date="2016-10" db="EMBL/GenBank/DDBJ databases">
        <authorList>
            <person name="Varghese N."/>
            <person name="Submissions S."/>
        </authorList>
    </citation>
    <scope>NUCLEOTIDE SEQUENCE [LARGE SCALE GENOMIC DNA]</scope>
    <source>
        <strain evidence="2">DSM 25751</strain>
    </source>
</reference>
<dbReference type="RefSeq" id="WP_091633773.1">
    <property type="nucleotide sequence ID" value="NZ_FNYW01000009.1"/>
</dbReference>
<evidence type="ECO:0000313" key="1">
    <source>
        <dbReference type="EMBL" id="SEI66948.1"/>
    </source>
</evidence>
<dbReference type="Gene3D" id="1.10.150.240">
    <property type="entry name" value="Putative phosphatase, domain 2"/>
    <property type="match status" value="1"/>
</dbReference>
<keyword evidence="1" id="KW-0378">Hydrolase</keyword>
<keyword evidence="2" id="KW-1185">Reference proteome</keyword>
<dbReference type="SFLD" id="SFLDG01129">
    <property type="entry name" value="C1.5:_HAD__Beta-PGM__Phosphata"/>
    <property type="match status" value="1"/>
</dbReference>
<dbReference type="PANTHER" id="PTHR43611:SF3">
    <property type="entry name" value="FLAVIN MONONUCLEOTIDE HYDROLASE 1, CHLOROPLATIC"/>
    <property type="match status" value="1"/>
</dbReference>
<dbReference type="AlphaFoldDB" id="A0A1H6SG58"/>
<dbReference type="Proteomes" id="UP000198564">
    <property type="component" value="Unassembled WGS sequence"/>
</dbReference>
<dbReference type="GO" id="GO:0016787">
    <property type="term" value="F:hydrolase activity"/>
    <property type="evidence" value="ECO:0007669"/>
    <property type="project" value="UniProtKB-KW"/>
</dbReference>
<dbReference type="Gene3D" id="3.40.50.1000">
    <property type="entry name" value="HAD superfamily/HAD-like"/>
    <property type="match status" value="1"/>
</dbReference>
<dbReference type="NCBIfam" id="TIGR01509">
    <property type="entry name" value="HAD-SF-IA-v3"/>
    <property type="match status" value="1"/>
</dbReference>
<dbReference type="STRING" id="1130080.SAMN04488113_10938"/>
<dbReference type="SFLD" id="SFLDS00003">
    <property type="entry name" value="Haloacid_Dehalogenase"/>
    <property type="match status" value="1"/>
</dbReference>
<accession>A0A1H6SG58</accession>
<dbReference type="SUPFAM" id="SSF56784">
    <property type="entry name" value="HAD-like"/>
    <property type="match status" value="1"/>
</dbReference>
<dbReference type="InterPro" id="IPR006439">
    <property type="entry name" value="HAD-SF_hydro_IA"/>
</dbReference>
<evidence type="ECO:0000313" key="2">
    <source>
        <dbReference type="Proteomes" id="UP000198564"/>
    </source>
</evidence>
<proteinExistence type="predicted"/>
<organism evidence="1 2">
    <name type="scientific">Alkalibacterium gilvum</name>
    <dbReference type="NCBI Taxonomy" id="1130080"/>
    <lineage>
        <taxon>Bacteria</taxon>
        <taxon>Bacillati</taxon>
        <taxon>Bacillota</taxon>
        <taxon>Bacilli</taxon>
        <taxon>Lactobacillales</taxon>
        <taxon>Carnobacteriaceae</taxon>
        <taxon>Alkalibacterium</taxon>
    </lineage>
</organism>
<dbReference type="InterPro" id="IPR041492">
    <property type="entry name" value="HAD_2"/>
</dbReference>
<dbReference type="InterPro" id="IPR023214">
    <property type="entry name" value="HAD_sf"/>
</dbReference>
<dbReference type="PRINTS" id="PR00413">
    <property type="entry name" value="HADHALOGNASE"/>
</dbReference>
<name>A0A1H6SG58_9LACT</name>
<dbReference type="OrthoDB" id="9797415at2"/>
<dbReference type="PANTHER" id="PTHR43611">
    <property type="entry name" value="ALPHA-D-GLUCOSE 1-PHOSPHATE PHOSPHATASE"/>
    <property type="match status" value="1"/>
</dbReference>
<dbReference type="InterPro" id="IPR023198">
    <property type="entry name" value="PGP-like_dom2"/>
</dbReference>
<protein>
    <submittedName>
        <fullName evidence="1">Putative hydrolase of the HAD superfamily</fullName>
    </submittedName>
</protein>
<dbReference type="CDD" id="cd02603">
    <property type="entry name" value="HAD_sEH-N_like"/>
    <property type="match status" value="1"/>
</dbReference>